<dbReference type="Proteomes" id="UP000815677">
    <property type="component" value="Unassembled WGS sequence"/>
</dbReference>
<proteinExistence type="predicted"/>
<evidence type="ECO:0000256" key="3">
    <source>
        <dbReference type="ARBA" id="ARBA00022692"/>
    </source>
</evidence>
<comment type="subcellular location">
    <subcellularLocation>
        <location evidence="1">Membrane</location>
        <topology evidence="1">Multi-pass membrane protein</topology>
    </subcellularLocation>
</comment>
<keyword evidence="5 8" id="KW-1133">Transmembrane helix</keyword>
<dbReference type="PROSITE" id="PS00218">
    <property type="entry name" value="AMINO_ACID_PERMEASE_1"/>
    <property type="match status" value="1"/>
</dbReference>
<feature type="transmembrane region" description="Helical" evidence="8">
    <location>
        <begin position="408"/>
        <end position="429"/>
    </location>
</feature>
<gene>
    <name evidence="10" type="ORF">MCHLO_05006</name>
</gene>
<feature type="transmembrane region" description="Helical" evidence="8">
    <location>
        <begin position="75"/>
        <end position="103"/>
    </location>
</feature>
<feature type="transmembrane region" description="Helical" evidence="8">
    <location>
        <begin position="49"/>
        <end position="69"/>
    </location>
</feature>
<protein>
    <submittedName>
        <fullName evidence="10">General amino acid permease</fullName>
    </submittedName>
</protein>
<evidence type="ECO:0000313" key="11">
    <source>
        <dbReference type="Proteomes" id="UP000815677"/>
    </source>
</evidence>
<dbReference type="Pfam" id="PF00324">
    <property type="entry name" value="AA_permease"/>
    <property type="match status" value="1"/>
</dbReference>
<evidence type="ECO:0000256" key="4">
    <source>
        <dbReference type="ARBA" id="ARBA00022970"/>
    </source>
</evidence>
<keyword evidence="11" id="KW-1185">Reference proteome</keyword>
<organism evidence="10 11">
    <name type="scientific">Mycena chlorophos</name>
    <name type="common">Agaric fungus</name>
    <name type="synonym">Agaricus chlorophos</name>
    <dbReference type="NCBI Taxonomy" id="658473"/>
    <lineage>
        <taxon>Eukaryota</taxon>
        <taxon>Fungi</taxon>
        <taxon>Dikarya</taxon>
        <taxon>Basidiomycota</taxon>
        <taxon>Agaricomycotina</taxon>
        <taxon>Agaricomycetes</taxon>
        <taxon>Agaricomycetidae</taxon>
        <taxon>Agaricales</taxon>
        <taxon>Marasmiineae</taxon>
        <taxon>Mycenaceae</taxon>
        <taxon>Mycena</taxon>
    </lineage>
</organism>
<keyword evidence="4" id="KW-0029">Amino-acid transport</keyword>
<dbReference type="InterPro" id="IPR004840">
    <property type="entry name" value="Amino_acid_permease_CS"/>
</dbReference>
<dbReference type="PANTHER" id="PTHR43341">
    <property type="entry name" value="AMINO ACID PERMEASE"/>
    <property type="match status" value="1"/>
</dbReference>
<dbReference type="InterPro" id="IPR004841">
    <property type="entry name" value="AA-permease/SLC12A_dom"/>
</dbReference>
<dbReference type="PIRSF" id="PIRSF006060">
    <property type="entry name" value="AA_transporter"/>
    <property type="match status" value="1"/>
</dbReference>
<feature type="transmembrane region" description="Helical" evidence="8">
    <location>
        <begin position="484"/>
        <end position="504"/>
    </location>
</feature>
<evidence type="ECO:0000256" key="5">
    <source>
        <dbReference type="ARBA" id="ARBA00022989"/>
    </source>
</evidence>
<feature type="transmembrane region" description="Helical" evidence="8">
    <location>
        <begin position="189"/>
        <end position="209"/>
    </location>
</feature>
<feature type="compositionally biased region" description="Basic and acidic residues" evidence="7">
    <location>
        <begin position="10"/>
        <end position="20"/>
    </location>
</feature>
<dbReference type="InterPro" id="IPR050524">
    <property type="entry name" value="APC_YAT"/>
</dbReference>
<evidence type="ECO:0000256" key="7">
    <source>
        <dbReference type="SAM" id="MobiDB-lite"/>
    </source>
</evidence>
<evidence type="ECO:0000256" key="8">
    <source>
        <dbReference type="SAM" id="Phobius"/>
    </source>
</evidence>
<feature type="transmembrane region" description="Helical" evidence="8">
    <location>
        <begin position="239"/>
        <end position="259"/>
    </location>
</feature>
<keyword evidence="2" id="KW-0813">Transport</keyword>
<evidence type="ECO:0000259" key="9">
    <source>
        <dbReference type="Pfam" id="PF00324"/>
    </source>
</evidence>
<dbReference type="EMBL" id="DF843680">
    <property type="protein sequence ID" value="GAT47548.1"/>
    <property type="molecule type" value="Genomic_DNA"/>
</dbReference>
<evidence type="ECO:0000256" key="2">
    <source>
        <dbReference type="ARBA" id="ARBA00022448"/>
    </source>
</evidence>
<name>A0ABQ0L8X0_MYCCL</name>
<feature type="transmembrane region" description="Helical" evidence="8">
    <location>
        <begin position="379"/>
        <end position="396"/>
    </location>
</feature>
<keyword evidence="6 8" id="KW-0472">Membrane</keyword>
<feature type="transmembrane region" description="Helical" evidence="8">
    <location>
        <begin position="124"/>
        <end position="145"/>
    </location>
</feature>
<accession>A0ABQ0L8X0</accession>
<reference evidence="10" key="1">
    <citation type="submission" date="2014-09" db="EMBL/GenBank/DDBJ databases">
        <title>Genome sequence of the luminous mushroom Mycena chlorophos for searching fungal bioluminescence genes.</title>
        <authorList>
            <person name="Tanaka Y."/>
            <person name="Kasuga D."/>
            <person name="Oba Y."/>
            <person name="Hase S."/>
            <person name="Sato K."/>
            <person name="Oba Y."/>
            <person name="Sakakibara Y."/>
        </authorList>
    </citation>
    <scope>NUCLEOTIDE SEQUENCE</scope>
</reference>
<feature type="transmembrane region" description="Helical" evidence="8">
    <location>
        <begin position="331"/>
        <end position="351"/>
    </location>
</feature>
<feature type="region of interest" description="Disordered" evidence="7">
    <location>
        <begin position="1"/>
        <end position="35"/>
    </location>
</feature>
<sequence length="543" mass="59459">MRPSPVRTRNIAEPDAEKSSGRSPTTGSDMGSTLEDHTHRTLQPRHIQLISIGGAIGTVLFVQIGVGLAESGPATLLLAFLLWSTVVIGVNSCLAEMVCWIPISSPYIRFADRFVDEALGMCSGVNWFLSISLGVPFEISAFNLMLRYWTDRVPVEAVIVVMSVAYTALNVFAVRYYGESEFWLSIGKVVLIVGLLVFTFIAMLGGNPLHDRFGFRNWTVPGAPFASYGTTSPSRAGHFFAFLSAMSQAVFTICGPEYLSITAGEAASPRRTLPLCFRSTVLRLMLFFVLGAVAVGVLVPYSDPGLVGAHGSASAGSPYVLALTRLRLSPLASLVNAAVMLSIFSAGNSYVYNASRTLYGLALEGRAPRVFARCSRGGVPVYCVGVVMMFAGLAFLEVGRGSGVVLMWITRFGTMSGLANYAMISLTYLRFAKALKAQNIPRDTLPWRPSLRLQIFYAYYALGACIIMSLLSGYAVFLPGHWDPLSFVFSYVLWVVLPGVFVGWKIYRKTKWRRPEEVDLFTAEREVIDREEAEEADHGERKV</sequence>
<feature type="compositionally biased region" description="Polar residues" evidence="7">
    <location>
        <begin position="21"/>
        <end position="31"/>
    </location>
</feature>
<evidence type="ECO:0000256" key="6">
    <source>
        <dbReference type="ARBA" id="ARBA00023136"/>
    </source>
</evidence>
<dbReference type="Gene3D" id="1.20.1740.10">
    <property type="entry name" value="Amino acid/polyamine transporter I"/>
    <property type="match status" value="1"/>
</dbReference>
<feature type="transmembrane region" description="Helical" evidence="8">
    <location>
        <begin position="280"/>
        <end position="301"/>
    </location>
</feature>
<feature type="transmembrane region" description="Helical" evidence="8">
    <location>
        <begin position="457"/>
        <end position="478"/>
    </location>
</feature>
<keyword evidence="3 8" id="KW-0812">Transmembrane</keyword>
<evidence type="ECO:0000313" key="10">
    <source>
        <dbReference type="EMBL" id="GAT47548.1"/>
    </source>
</evidence>
<feature type="domain" description="Amino acid permease/ SLC12A" evidence="9">
    <location>
        <begin position="46"/>
        <end position="511"/>
    </location>
</feature>
<evidence type="ECO:0000256" key="1">
    <source>
        <dbReference type="ARBA" id="ARBA00004141"/>
    </source>
</evidence>
<feature type="transmembrane region" description="Helical" evidence="8">
    <location>
        <begin position="157"/>
        <end position="177"/>
    </location>
</feature>
<dbReference type="PANTHER" id="PTHR43341:SF15">
    <property type="entry name" value="GENERAL AMINO ACID PERMEASE AGP2"/>
    <property type="match status" value="1"/>
</dbReference>